<feature type="region of interest" description="Disordered" evidence="1">
    <location>
        <begin position="39"/>
        <end position="60"/>
    </location>
</feature>
<dbReference type="SUPFAM" id="SSF52833">
    <property type="entry name" value="Thioredoxin-like"/>
    <property type="match status" value="1"/>
</dbReference>
<evidence type="ECO:0000256" key="2">
    <source>
        <dbReference type="SAM" id="Phobius"/>
    </source>
</evidence>
<dbReference type="InterPro" id="IPR036249">
    <property type="entry name" value="Thioredoxin-like_sf"/>
</dbReference>
<dbReference type="PROSITE" id="PS50404">
    <property type="entry name" value="GST_NTER"/>
    <property type="match status" value="1"/>
</dbReference>
<feature type="transmembrane region" description="Helical" evidence="2">
    <location>
        <begin position="164"/>
        <end position="186"/>
    </location>
</feature>
<dbReference type="InterPro" id="IPR004045">
    <property type="entry name" value="Glutathione_S-Trfase_N"/>
</dbReference>
<dbReference type="OrthoDB" id="202840at2759"/>
<dbReference type="PANTHER" id="PTHR44548">
    <property type="entry name" value="GST N-TERMINAL DOMAIN-CONTAINING PROTEIN"/>
    <property type="match status" value="1"/>
</dbReference>
<dbReference type="PANTHER" id="PTHR44548:SF4">
    <property type="entry name" value="S-TRANSFERASE, PUTATIVE-RELATED"/>
    <property type="match status" value="1"/>
</dbReference>
<comment type="caution">
    <text evidence="4">The sequence shown here is derived from an EMBL/GenBank/DDBJ whole genome shotgun (WGS) entry which is preliminary data.</text>
</comment>
<feature type="region of interest" description="Disordered" evidence="1">
    <location>
        <begin position="113"/>
        <end position="143"/>
    </location>
</feature>
<dbReference type="AlphaFoldDB" id="A0A8J5ZAR0"/>
<protein>
    <recommendedName>
        <fullName evidence="3">GST N-terminal domain-containing protein</fullName>
    </recommendedName>
</protein>
<dbReference type="EMBL" id="JAHUZN010000004">
    <property type="protein sequence ID" value="KAG8497177.1"/>
    <property type="molecule type" value="Genomic_DNA"/>
</dbReference>
<feature type="domain" description="GST N-terminal" evidence="3">
    <location>
        <begin position="4"/>
        <end position="83"/>
    </location>
</feature>
<keyword evidence="5" id="KW-1185">Reference proteome</keyword>
<dbReference type="Gene3D" id="3.40.30.10">
    <property type="entry name" value="Glutaredoxin"/>
    <property type="match status" value="1"/>
</dbReference>
<keyword evidence="2" id="KW-0812">Transmembrane</keyword>
<dbReference type="Proteomes" id="UP000701853">
    <property type="component" value="Chromosome 4"/>
</dbReference>
<evidence type="ECO:0000313" key="4">
    <source>
        <dbReference type="EMBL" id="KAG8497177.1"/>
    </source>
</evidence>
<gene>
    <name evidence="4" type="ORF">CXB51_008416</name>
</gene>
<proteinExistence type="predicted"/>
<reference evidence="4 5" key="1">
    <citation type="journal article" date="2021" name="bioRxiv">
        <title>The Gossypium anomalum genome as a resource for cotton improvement and evolutionary analysis of hybrid incompatibility.</title>
        <authorList>
            <person name="Grover C.E."/>
            <person name="Yuan D."/>
            <person name="Arick M.A."/>
            <person name="Miller E.R."/>
            <person name="Hu G."/>
            <person name="Peterson D.G."/>
            <person name="Wendel J.F."/>
            <person name="Udall J.A."/>
        </authorList>
    </citation>
    <scope>NUCLEOTIDE SEQUENCE [LARGE SCALE GENOMIC DNA]</scope>
    <source>
        <strain evidence="4">JFW-Udall</strain>
        <tissue evidence="4">Leaf</tissue>
    </source>
</reference>
<sequence>MGEEEVKLLGTWFSPYVHRVAWVLKQKGIRYELCGRNGKQQELSPSGLQPRVQEDPSAGSSWKPIVESLFIIEYIDETWKHNPILSTHPYDRAMERFWALYVDQMNSNLALRHPGGSSVPRTSTPPPVQSSTSLMWPSKGVQDSEGRATCGTWELPRLQRLRVLAARISFFFTFAGLWAVRLPLFARRHVMGTKQRLQRPILPCPIRSWLLGGVKASLRPAPPLLGEPRSGDKIGDLQLVTLLLRELKPAISNLLPYCLGS</sequence>
<accession>A0A8J5ZAR0</accession>
<name>A0A8J5ZAR0_9ROSI</name>
<evidence type="ECO:0000256" key="1">
    <source>
        <dbReference type="SAM" id="MobiDB-lite"/>
    </source>
</evidence>
<keyword evidence="2" id="KW-1133">Transmembrane helix</keyword>
<organism evidence="4 5">
    <name type="scientific">Gossypium anomalum</name>
    <dbReference type="NCBI Taxonomy" id="47600"/>
    <lineage>
        <taxon>Eukaryota</taxon>
        <taxon>Viridiplantae</taxon>
        <taxon>Streptophyta</taxon>
        <taxon>Embryophyta</taxon>
        <taxon>Tracheophyta</taxon>
        <taxon>Spermatophyta</taxon>
        <taxon>Magnoliopsida</taxon>
        <taxon>eudicotyledons</taxon>
        <taxon>Gunneridae</taxon>
        <taxon>Pentapetalae</taxon>
        <taxon>rosids</taxon>
        <taxon>malvids</taxon>
        <taxon>Malvales</taxon>
        <taxon>Malvaceae</taxon>
        <taxon>Malvoideae</taxon>
        <taxon>Gossypium</taxon>
    </lineage>
</organism>
<dbReference type="Pfam" id="PF13417">
    <property type="entry name" value="GST_N_3"/>
    <property type="match status" value="1"/>
</dbReference>
<keyword evidence="2" id="KW-0472">Membrane</keyword>
<evidence type="ECO:0000313" key="5">
    <source>
        <dbReference type="Proteomes" id="UP000701853"/>
    </source>
</evidence>
<evidence type="ECO:0000259" key="3">
    <source>
        <dbReference type="PROSITE" id="PS50404"/>
    </source>
</evidence>